<proteinExistence type="predicted"/>
<dbReference type="HOGENOM" id="CLU_177142_0_0_1"/>
<gene>
    <name evidence="1" type="ORF">COCSADRAFT_259614</name>
</gene>
<dbReference type="Proteomes" id="UP000016934">
    <property type="component" value="Unassembled WGS sequence"/>
</dbReference>
<reference evidence="1 2" key="1">
    <citation type="journal article" date="2012" name="PLoS Pathog.">
        <title>Diverse lifestyles and strategies of plant pathogenesis encoded in the genomes of eighteen Dothideomycetes fungi.</title>
        <authorList>
            <person name="Ohm R.A."/>
            <person name="Feau N."/>
            <person name="Henrissat B."/>
            <person name="Schoch C.L."/>
            <person name="Horwitz B.A."/>
            <person name="Barry K.W."/>
            <person name="Condon B.J."/>
            <person name="Copeland A.C."/>
            <person name="Dhillon B."/>
            <person name="Glaser F."/>
            <person name="Hesse C.N."/>
            <person name="Kosti I."/>
            <person name="LaButti K."/>
            <person name="Lindquist E.A."/>
            <person name="Lucas S."/>
            <person name="Salamov A.A."/>
            <person name="Bradshaw R.E."/>
            <person name="Ciuffetti L."/>
            <person name="Hamelin R.C."/>
            <person name="Kema G.H.J."/>
            <person name="Lawrence C."/>
            <person name="Scott J.A."/>
            <person name="Spatafora J.W."/>
            <person name="Turgeon B.G."/>
            <person name="de Wit P.J.G.M."/>
            <person name="Zhong S."/>
            <person name="Goodwin S.B."/>
            <person name="Grigoriev I.V."/>
        </authorList>
    </citation>
    <scope>NUCLEOTIDE SEQUENCE [LARGE SCALE GENOMIC DNA]</scope>
    <source>
        <strain evidence="2">ND90Pr / ATCC 201652</strain>
    </source>
</reference>
<evidence type="ECO:0000313" key="1">
    <source>
        <dbReference type="EMBL" id="EMD58784.1"/>
    </source>
</evidence>
<accession>M2QUG6</accession>
<protein>
    <submittedName>
        <fullName evidence="1">Uncharacterized protein</fullName>
    </submittedName>
</protein>
<dbReference type="KEGG" id="bsc:COCSADRAFT_259614"/>
<evidence type="ECO:0000313" key="2">
    <source>
        <dbReference type="Proteomes" id="UP000016934"/>
    </source>
</evidence>
<dbReference type="AlphaFoldDB" id="M2QUG6"/>
<reference evidence="2" key="2">
    <citation type="journal article" date="2013" name="PLoS Genet.">
        <title>Comparative genome structure, secondary metabolite, and effector coding capacity across Cochliobolus pathogens.</title>
        <authorList>
            <person name="Condon B.J."/>
            <person name="Leng Y."/>
            <person name="Wu D."/>
            <person name="Bushley K.E."/>
            <person name="Ohm R.A."/>
            <person name="Otillar R."/>
            <person name="Martin J."/>
            <person name="Schackwitz W."/>
            <person name="Grimwood J."/>
            <person name="MohdZainudin N."/>
            <person name="Xue C."/>
            <person name="Wang R."/>
            <person name="Manning V.A."/>
            <person name="Dhillon B."/>
            <person name="Tu Z.J."/>
            <person name="Steffenson B.J."/>
            <person name="Salamov A."/>
            <person name="Sun H."/>
            <person name="Lowry S."/>
            <person name="LaButti K."/>
            <person name="Han J."/>
            <person name="Copeland A."/>
            <person name="Lindquist E."/>
            <person name="Barry K."/>
            <person name="Schmutz J."/>
            <person name="Baker S.E."/>
            <person name="Ciuffetti L.M."/>
            <person name="Grigoriev I.V."/>
            <person name="Zhong S."/>
            <person name="Turgeon B.G."/>
        </authorList>
    </citation>
    <scope>NUCLEOTIDE SEQUENCE [LARGE SCALE GENOMIC DNA]</scope>
    <source>
        <strain evidence="2">ND90Pr / ATCC 201652</strain>
    </source>
</reference>
<sequence length="115" mass="12975">MMTRGFRIIALQDLSTLAQVLQRVLLGSRNTELDRTDDVRWQSALGRGCEVERLQRYFQIADARPKIGRLFFVFVVDATVALCPNVGAATVVSLSVETFSFHYILTLHTSLSKEK</sequence>
<organism evidence="1 2">
    <name type="scientific">Cochliobolus sativus (strain ND90Pr / ATCC 201652)</name>
    <name type="common">Common root rot and spot blotch fungus</name>
    <name type="synonym">Bipolaris sorokiniana</name>
    <dbReference type="NCBI Taxonomy" id="665912"/>
    <lineage>
        <taxon>Eukaryota</taxon>
        <taxon>Fungi</taxon>
        <taxon>Dikarya</taxon>
        <taxon>Ascomycota</taxon>
        <taxon>Pezizomycotina</taxon>
        <taxon>Dothideomycetes</taxon>
        <taxon>Pleosporomycetidae</taxon>
        <taxon>Pleosporales</taxon>
        <taxon>Pleosporineae</taxon>
        <taxon>Pleosporaceae</taxon>
        <taxon>Bipolaris</taxon>
    </lineage>
</organism>
<dbReference type="EMBL" id="KB445654">
    <property type="protein sequence ID" value="EMD58784.1"/>
    <property type="molecule type" value="Genomic_DNA"/>
</dbReference>
<name>M2QUG6_COCSN</name>
<dbReference type="GeneID" id="19135411"/>
<dbReference type="OrthoDB" id="3685064at2759"/>
<dbReference type="RefSeq" id="XP_007705288.1">
    <property type="nucleotide sequence ID" value="XM_007707098.1"/>
</dbReference>
<keyword evidence="2" id="KW-1185">Reference proteome</keyword>
<dbReference type="OMA" id="SFHYILT"/>